<dbReference type="Gene3D" id="3.80.10.10">
    <property type="entry name" value="Ribonuclease Inhibitor"/>
    <property type="match status" value="1"/>
</dbReference>
<evidence type="ECO:0000256" key="5">
    <source>
        <dbReference type="ARBA" id="ARBA00022741"/>
    </source>
</evidence>
<dbReference type="EnsemblPlants" id="OPUNC11G07240.1">
    <property type="protein sequence ID" value="OPUNC11G07240.1"/>
    <property type="gene ID" value="OPUNC11G07240"/>
</dbReference>
<feature type="domain" description="Protein kinase" evidence="11">
    <location>
        <begin position="239"/>
        <end position="559"/>
    </location>
</feature>
<dbReference type="PROSITE" id="PS00108">
    <property type="entry name" value="PROTEIN_KINASE_ST"/>
    <property type="match status" value="1"/>
</dbReference>
<evidence type="ECO:0000256" key="9">
    <source>
        <dbReference type="ARBA" id="ARBA00023136"/>
    </source>
</evidence>
<dbReference type="GO" id="GO:0005524">
    <property type="term" value="F:ATP binding"/>
    <property type="evidence" value="ECO:0007669"/>
    <property type="project" value="UniProtKB-UniRule"/>
</dbReference>
<dbReference type="Gene3D" id="3.30.200.20">
    <property type="entry name" value="Phosphorylase Kinase, domain 1"/>
    <property type="match status" value="1"/>
</dbReference>
<accession>A0A0E0ME15</accession>
<dbReference type="SMART" id="SM00220">
    <property type="entry name" value="S_TKc"/>
    <property type="match status" value="1"/>
</dbReference>
<organism evidence="12">
    <name type="scientific">Oryza punctata</name>
    <name type="common">Red rice</name>
    <dbReference type="NCBI Taxonomy" id="4537"/>
    <lineage>
        <taxon>Eukaryota</taxon>
        <taxon>Viridiplantae</taxon>
        <taxon>Streptophyta</taxon>
        <taxon>Embryophyta</taxon>
        <taxon>Tracheophyta</taxon>
        <taxon>Spermatophyta</taxon>
        <taxon>Magnoliopsida</taxon>
        <taxon>Liliopsida</taxon>
        <taxon>Poales</taxon>
        <taxon>Poaceae</taxon>
        <taxon>BOP clade</taxon>
        <taxon>Oryzoideae</taxon>
        <taxon>Oryzeae</taxon>
        <taxon>Oryzinae</taxon>
        <taxon>Oryza</taxon>
    </lineage>
</organism>
<proteinExistence type="predicted"/>
<evidence type="ECO:0000256" key="2">
    <source>
        <dbReference type="ARBA" id="ARBA00022679"/>
    </source>
</evidence>
<dbReference type="InterPro" id="IPR011009">
    <property type="entry name" value="Kinase-like_dom_sf"/>
</dbReference>
<dbReference type="FunFam" id="3.30.200.20:FF:000465">
    <property type="entry name" value="Cysteine-rich receptor-like protein kinase 6"/>
    <property type="match status" value="1"/>
</dbReference>
<evidence type="ECO:0000256" key="8">
    <source>
        <dbReference type="ARBA" id="ARBA00022989"/>
    </source>
</evidence>
<dbReference type="GO" id="GO:0005886">
    <property type="term" value="C:plasma membrane"/>
    <property type="evidence" value="ECO:0007669"/>
    <property type="project" value="UniProtKB-SubCell"/>
</dbReference>
<evidence type="ECO:0000256" key="10">
    <source>
        <dbReference type="PROSITE-ProRule" id="PRU10141"/>
    </source>
</evidence>
<protein>
    <recommendedName>
        <fullName evidence="11">Protein kinase domain-containing protein</fullName>
    </recommendedName>
</protein>
<dbReference type="InterPro" id="IPR008271">
    <property type="entry name" value="Ser/Thr_kinase_AS"/>
</dbReference>
<keyword evidence="2" id="KW-0808">Transferase</keyword>
<dbReference type="GO" id="GO:0004672">
    <property type="term" value="F:protein kinase activity"/>
    <property type="evidence" value="ECO:0007669"/>
    <property type="project" value="InterPro"/>
</dbReference>
<dbReference type="InterPro" id="IPR055414">
    <property type="entry name" value="LRR_R13L4/SHOC2-like"/>
</dbReference>
<evidence type="ECO:0000256" key="3">
    <source>
        <dbReference type="ARBA" id="ARBA00022692"/>
    </source>
</evidence>
<dbReference type="InterPro" id="IPR017441">
    <property type="entry name" value="Protein_kinase_ATP_BS"/>
</dbReference>
<name>A0A0E0ME15_ORYPU</name>
<keyword evidence="7 10" id="KW-0067">ATP-binding</keyword>
<dbReference type="Gene3D" id="1.10.510.10">
    <property type="entry name" value="Transferase(Phosphotransferase) domain 1"/>
    <property type="match status" value="1"/>
</dbReference>
<evidence type="ECO:0000256" key="6">
    <source>
        <dbReference type="ARBA" id="ARBA00022777"/>
    </source>
</evidence>
<dbReference type="Pfam" id="PF23598">
    <property type="entry name" value="LRR_14"/>
    <property type="match status" value="1"/>
</dbReference>
<evidence type="ECO:0000256" key="7">
    <source>
        <dbReference type="ARBA" id="ARBA00022840"/>
    </source>
</evidence>
<dbReference type="InterPro" id="IPR000719">
    <property type="entry name" value="Prot_kinase_dom"/>
</dbReference>
<dbReference type="Proteomes" id="UP000026962">
    <property type="component" value="Chromosome 11"/>
</dbReference>
<evidence type="ECO:0000313" key="12">
    <source>
        <dbReference type="EnsemblPlants" id="OPUNC11G07240.1"/>
    </source>
</evidence>
<comment type="subcellular location">
    <subcellularLocation>
        <location evidence="1">Cell membrane</location>
        <topology evidence="1">Single-pass membrane protein</topology>
    </subcellularLocation>
</comment>
<keyword evidence="13" id="KW-1185">Reference proteome</keyword>
<dbReference type="HOGENOM" id="CLU_487806_0_0_1"/>
<reference evidence="12" key="1">
    <citation type="submission" date="2015-04" db="UniProtKB">
        <authorList>
            <consortium name="EnsemblPlants"/>
        </authorList>
    </citation>
    <scope>IDENTIFICATION</scope>
</reference>
<evidence type="ECO:0000259" key="11">
    <source>
        <dbReference type="PROSITE" id="PS50011"/>
    </source>
</evidence>
<evidence type="ECO:0000256" key="4">
    <source>
        <dbReference type="ARBA" id="ARBA00022737"/>
    </source>
</evidence>
<dbReference type="SUPFAM" id="SSF52058">
    <property type="entry name" value="L domain-like"/>
    <property type="match status" value="1"/>
</dbReference>
<dbReference type="PROSITE" id="PS50011">
    <property type="entry name" value="PROTEIN_KINASE_DOM"/>
    <property type="match status" value="1"/>
</dbReference>
<dbReference type="FunFam" id="1.10.510.10:FF:000870">
    <property type="entry name" value="OSJNBa0016N04.16-like protein"/>
    <property type="match status" value="1"/>
</dbReference>
<keyword evidence="8" id="KW-1133">Transmembrane helix</keyword>
<dbReference type="Gramene" id="OPUNC11G07240.1">
    <property type="protein sequence ID" value="OPUNC11G07240.1"/>
    <property type="gene ID" value="OPUNC11G07240"/>
</dbReference>
<dbReference type="eggNOG" id="ENOG502QQVZ">
    <property type="taxonomic scope" value="Eukaryota"/>
</dbReference>
<sequence length="559" mass="63788">MPLLSDLLLSAKDENEPLCFEALKPRSTELHRLIIRGQWAKGTLDYPIFRTHSKHLKYLSLSFCNLEEDPLRMLASHLLDLTYLRLNNVHSANKLVLLAEAFPKLKTLILKQMPDVNQIKFLDGALPCIEGLYIVSLLKLDKVPQGIESLSSLKKVWLMNLHKDFETQWNKNRMHQKMLHVAEVRTTGCTSLCNGDELGLSEMDYVACKLGILEDMLEAPSATPISLPLELLKAITCSFADSREIGRGGYGVVYKGLLPSGKMIAVKKLFGIHVLDDNKFRNEVCYLMDVNHPNIVRFLGYCAETRMEVVEVNEKHVMAELPTRLLCFEYVRYKSLDTHISDESSGLDWRTRYQVIRGICHGLLYLHDKCSIVHLDLKPENILMDDNMVPKIADFGLSRIFAEQESRIITSTRVGSLGYVAPEYLNNGLITTKSDIFSFGVLVIELMTGRKNYPQSVDTSFQCFTEKVLGSWMKRLETTAPTCKLEIYSEQINIMDGGLPCIQVFNQSLHIVLLLKLDKVPQGIEFLSSLKKLWLRNLHKDFKTQWNQKGMHQKMLHVL</sequence>
<keyword evidence="3" id="KW-0812">Transmembrane</keyword>
<dbReference type="PANTHER" id="PTHR45707:SF81">
    <property type="entry name" value="PROTEIN KINASE DOMAIN-CONTAINING PROTEIN"/>
    <property type="match status" value="1"/>
</dbReference>
<dbReference type="PANTHER" id="PTHR45707">
    <property type="entry name" value="C2 CALCIUM/LIPID-BINDING PLANT PHOSPHORIBOSYLTRANSFERASE FAMILY PROTEIN"/>
    <property type="match status" value="1"/>
</dbReference>
<dbReference type="InterPro" id="IPR032675">
    <property type="entry name" value="LRR_dom_sf"/>
</dbReference>
<dbReference type="PROSITE" id="PS00107">
    <property type="entry name" value="PROTEIN_KINASE_ATP"/>
    <property type="match status" value="1"/>
</dbReference>
<dbReference type="Pfam" id="PF00069">
    <property type="entry name" value="Pkinase"/>
    <property type="match status" value="1"/>
</dbReference>
<feature type="binding site" evidence="10">
    <location>
        <position position="268"/>
    </location>
    <ligand>
        <name>ATP</name>
        <dbReference type="ChEBI" id="CHEBI:30616"/>
    </ligand>
</feature>
<keyword evidence="6" id="KW-0418">Kinase</keyword>
<reference evidence="12" key="2">
    <citation type="submission" date="2018-05" db="EMBL/GenBank/DDBJ databases">
        <title>OpunRS2 (Oryza punctata Reference Sequence Version 2).</title>
        <authorList>
            <person name="Zhang J."/>
            <person name="Kudrna D."/>
            <person name="Lee S."/>
            <person name="Talag J."/>
            <person name="Welchert J."/>
            <person name="Wing R.A."/>
        </authorList>
    </citation>
    <scope>NUCLEOTIDE SEQUENCE [LARGE SCALE GENOMIC DNA]</scope>
</reference>
<dbReference type="AlphaFoldDB" id="A0A0E0ME15"/>
<keyword evidence="4" id="KW-0677">Repeat</keyword>
<dbReference type="SUPFAM" id="SSF56112">
    <property type="entry name" value="Protein kinase-like (PK-like)"/>
    <property type="match status" value="1"/>
</dbReference>
<evidence type="ECO:0000256" key="1">
    <source>
        <dbReference type="ARBA" id="ARBA00004162"/>
    </source>
</evidence>
<keyword evidence="9" id="KW-0472">Membrane</keyword>
<dbReference type="STRING" id="4537.A0A0E0ME15"/>
<keyword evidence="5 10" id="KW-0547">Nucleotide-binding</keyword>
<evidence type="ECO:0000313" key="13">
    <source>
        <dbReference type="Proteomes" id="UP000026962"/>
    </source>
</evidence>